<protein>
    <submittedName>
        <fullName evidence="2">Uncharacterized protein</fullName>
    </submittedName>
</protein>
<reference evidence="2 3" key="1">
    <citation type="submission" date="2012-04" db="EMBL/GenBank/DDBJ databases">
        <title>The Genome Sequence of Bacillus cereus HuA4-10.</title>
        <authorList>
            <consortium name="The Broad Institute Genome Sequencing Platform"/>
            <consortium name="The Broad Institute Genome Sequencing Center for Infectious Disease"/>
            <person name="Feldgarden M."/>
            <person name="Van der Auwera G.A."/>
            <person name="Mahillon J."/>
            <person name="Duprez V."/>
            <person name="Timmery S."/>
            <person name="Mattelet C."/>
            <person name="Dierick K."/>
            <person name="Sun M."/>
            <person name="Yu Z."/>
            <person name="Zhu L."/>
            <person name="Hu X."/>
            <person name="Shank E.B."/>
            <person name="Swiecicka I."/>
            <person name="Hansen B.M."/>
            <person name="Andrup L."/>
            <person name="Young S.K."/>
            <person name="Zeng Q."/>
            <person name="Gargeya S."/>
            <person name="Fitzgerald M."/>
            <person name="Haas B."/>
            <person name="Abouelleil A."/>
            <person name="Alvarado L."/>
            <person name="Arachchi H.M."/>
            <person name="Berlin A."/>
            <person name="Chapman S.B."/>
            <person name="Goldberg J."/>
            <person name="Griggs A."/>
            <person name="Gujja S."/>
            <person name="Hansen M."/>
            <person name="Howarth C."/>
            <person name="Imamovic A."/>
            <person name="Larimer J."/>
            <person name="McCowen C."/>
            <person name="Montmayeur A."/>
            <person name="Murphy C."/>
            <person name="Neiman D."/>
            <person name="Pearson M."/>
            <person name="Priest M."/>
            <person name="Roberts A."/>
            <person name="Saif S."/>
            <person name="Shea T."/>
            <person name="Sisk P."/>
            <person name="Sykes S."/>
            <person name="Wortman J."/>
            <person name="Nusbaum C."/>
            <person name="Birren B."/>
        </authorList>
    </citation>
    <scope>NUCLEOTIDE SEQUENCE [LARGE SCALE GENOMIC DNA]</scope>
    <source>
        <strain evidence="2 3">HuA4-10</strain>
    </source>
</reference>
<dbReference type="HOGENOM" id="CLU_2986854_0_0_9"/>
<accession>J8DRC9</accession>
<feature type="transmembrane region" description="Helical" evidence="1">
    <location>
        <begin position="33"/>
        <end position="50"/>
    </location>
</feature>
<evidence type="ECO:0000313" key="3">
    <source>
        <dbReference type="Proteomes" id="UP000006977"/>
    </source>
</evidence>
<proteinExistence type="predicted"/>
<name>J8DRC9_BACCE</name>
<keyword evidence="1" id="KW-0472">Membrane</keyword>
<evidence type="ECO:0000256" key="1">
    <source>
        <dbReference type="SAM" id="Phobius"/>
    </source>
</evidence>
<comment type="caution">
    <text evidence="2">The sequence shown here is derived from an EMBL/GenBank/DDBJ whole genome shotgun (WGS) entry which is preliminary data.</text>
</comment>
<evidence type="ECO:0000313" key="2">
    <source>
        <dbReference type="EMBL" id="EJQ78834.1"/>
    </source>
</evidence>
<keyword evidence="1" id="KW-0812">Transmembrane</keyword>
<dbReference type="AlphaFoldDB" id="J8DRC9"/>
<organism evidence="2 3">
    <name type="scientific">Bacillus cereus HuA4-10</name>
    <dbReference type="NCBI Taxonomy" id="1053206"/>
    <lineage>
        <taxon>Bacteria</taxon>
        <taxon>Bacillati</taxon>
        <taxon>Bacillota</taxon>
        <taxon>Bacilli</taxon>
        <taxon>Bacillales</taxon>
        <taxon>Bacillaceae</taxon>
        <taxon>Bacillus</taxon>
        <taxon>Bacillus cereus group</taxon>
    </lineage>
</organism>
<dbReference type="EMBL" id="AHEA01000023">
    <property type="protein sequence ID" value="EJQ78834.1"/>
    <property type="molecule type" value="Genomic_DNA"/>
</dbReference>
<sequence length="57" mass="6620">MEIKTKLFVSLASTILFIVAVVIFFFNDNPIKWFWVCILLGSVIQNIVLLKRHSESH</sequence>
<dbReference type="Proteomes" id="UP000006977">
    <property type="component" value="Unassembled WGS sequence"/>
</dbReference>
<keyword evidence="1" id="KW-1133">Transmembrane helix</keyword>
<gene>
    <name evidence="2" type="ORF">IGC_02749</name>
</gene>
<feature type="transmembrane region" description="Helical" evidence="1">
    <location>
        <begin position="7"/>
        <end position="27"/>
    </location>
</feature>